<proteinExistence type="predicted"/>
<keyword evidence="1" id="KW-1133">Transmembrane helix</keyword>
<reference evidence="2 3" key="1">
    <citation type="submission" date="2021-06" db="EMBL/GenBank/DDBJ databases">
        <title>Caerostris extrusa draft genome.</title>
        <authorList>
            <person name="Kono N."/>
            <person name="Arakawa K."/>
        </authorList>
    </citation>
    <scope>NUCLEOTIDE SEQUENCE [LARGE SCALE GENOMIC DNA]</scope>
</reference>
<protein>
    <recommendedName>
        <fullName evidence="4">Gustatory receptor</fullName>
    </recommendedName>
</protein>
<keyword evidence="1" id="KW-0812">Transmembrane</keyword>
<dbReference type="AlphaFoldDB" id="A0AAV4PPE6"/>
<sequence>MFCTCCTIVGKSLQDDIVILSPYLKLILAVISASVMPLVMLFPAYVFAIYYTVICQYLSNILKNFMKTFGTITNPNYVVTVKQYLLIRKLVMEADSELSVLMFTSTLFNSCSLYFGITCLLHPDDYLSLGGNSAVLTVWILFATSFTAFFVMSKTGSSIHELSSSIWDKVQQLIPAGQELTASQKRLLSVVEKELTMTVWKVASVKRSFILATLGTIFDLQYFS</sequence>
<feature type="transmembrane region" description="Helical" evidence="1">
    <location>
        <begin position="26"/>
        <end position="53"/>
    </location>
</feature>
<evidence type="ECO:0000313" key="2">
    <source>
        <dbReference type="EMBL" id="GIX98979.1"/>
    </source>
</evidence>
<feature type="transmembrane region" description="Helical" evidence="1">
    <location>
        <begin position="98"/>
        <end position="117"/>
    </location>
</feature>
<gene>
    <name evidence="2" type="primary">AVEN_214508_1</name>
    <name evidence="2" type="ORF">CEXT_753431</name>
</gene>
<name>A0AAV4PPE6_CAEEX</name>
<evidence type="ECO:0008006" key="4">
    <source>
        <dbReference type="Google" id="ProtNLM"/>
    </source>
</evidence>
<organism evidence="2 3">
    <name type="scientific">Caerostris extrusa</name>
    <name type="common">Bark spider</name>
    <name type="synonym">Caerostris bankana</name>
    <dbReference type="NCBI Taxonomy" id="172846"/>
    <lineage>
        <taxon>Eukaryota</taxon>
        <taxon>Metazoa</taxon>
        <taxon>Ecdysozoa</taxon>
        <taxon>Arthropoda</taxon>
        <taxon>Chelicerata</taxon>
        <taxon>Arachnida</taxon>
        <taxon>Araneae</taxon>
        <taxon>Araneomorphae</taxon>
        <taxon>Entelegynae</taxon>
        <taxon>Araneoidea</taxon>
        <taxon>Araneidae</taxon>
        <taxon>Caerostris</taxon>
    </lineage>
</organism>
<evidence type="ECO:0000256" key="1">
    <source>
        <dbReference type="SAM" id="Phobius"/>
    </source>
</evidence>
<accession>A0AAV4PPE6</accession>
<dbReference type="EMBL" id="BPLR01004991">
    <property type="protein sequence ID" value="GIX98979.1"/>
    <property type="molecule type" value="Genomic_DNA"/>
</dbReference>
<evidence type="ECO:0000313" key="3">
    <source>
        <dbReference type="Proteomes" id="UP001054945"/>
    </source>
</evidence>
<dbReference type="Proteomes" id="UP001054945">
    <property type="component" value="Unassembled WGS sequence"/>
</dbReference>
<feature type="transmembrane region" description="Helical" evidence="1">
    <location>
        <begin position="129"/>
        <end position="152"/>
    </location>
</feature>
<keyword evidence="1" id="KW-0472">Membrane</keyword>
<comment type="caution">
    <text evidence="2">The sequence shown here is derived from an EMBL/GenBank/DDBJ whole genome shotgun (WGS) entry which is preliminary data.</text>
</comment>
<keyword evidence="3" id="KW-1185">Reference proteome</keyword>